<feature type="domain" description="BACON" evidence="2">
    <location>
        <begin position="35"/>
        <end position="117"/>
    </location>
</feature>
<reference evidence="3" key="1">
    <citation type="submission" date="2019-03" db="EMBL/GenBank/DDBJ databases">
        <title>Single cell metagenomics reveals metabolic interactions within the superorganism composed of flagellate Streblomastix strix and complex community of Bacteroidetes bacteria on its surface.</title>
        <authorList>
            <person name="Treitli S.C."/>
            <person name="Kolisko M."/>
            <person name="Husnik F."/>
            <person name="Keeling P."/>
            <person name="Hampl V."/>
        </authorList>
    </citation>
    <scope>NUCLEOTIDE SEQUENCE</scope>
    <source>
        <strain evidence="3">STM</strain>
    </source>
</reference>
<sequence>MKKNSIYWQMLAGVFPLLFLGLGCDSTSDEPDPFLQVSKTDILFTAEEDEANVAVETNYSKWTVLVDTDGEGWCLVKKDEKRIIISVLKNEGFVERSTTVSVEGKGVKAEISVTQEGKSAFLEINTESVVKIQTAGGKATVSIDTNLLNDEWDFELNDETALSDWCVIEKGDAQLDITVKPNPGVNERSVAIAFTSKWIEDEIDRVVTLTQFGKALILQIAPGSGMKAFESTGGQDYVNVVTNLSIDEWEYLLSDEDASEWCHVTKSEEDDKLIINVDPNTGTSVRNVEITMTADKIDAAKYPKIAVMQAGVPTSHLLQVEGSTWHFQATGGSETVNIKTLNIPADKWGYKLSNNSSASSSSWCEVTKIADNQLKIQVSANKEAYERSIDITVTSDLVTAEQQPKFTVKQAAAGSSSDPFLTIQPADKTISLAAAAITKTINVDTNISDWSVSVDNASWCTVTKGTGTLAISASKNEGAARTAKVTVKAGSNPSLNVEITVNQAAATSGSDPGETINTNFSISGYEGQTLEVAFVDNNTPGSLTLDASGNGVLATTHTQALTIKSIKATGGSAIWIGRKETSGEIKLAVNSTTHAVQWRTKTGDAATALIGTAAELLLKFNASSTVTTYEFEADIDLMDQPWTPVTSTFSKTIDGQHHKIYNLNVDFGDLTTPQGGIVSTLTGTIKNLHIASGEITMASRSGSSTTNYGGVLVGYLSGTGEIIGCSNAANITSQVGYIGGICGWANSNTSKIIGCVNFGNINGKTGNRVGGIVNSNSSTITACYNTGAITGGQYTGGVSGYTGSGANFYATYNKGKINSTNGDRGAVSGRYSAGAGEAVNCYYDTNSCDKEPIPTIKPFSSGNWPKSDDSNWGIGDGTIAGNYWKNLGSWNEGTPTYPALYWE</sequence>
<proteinExistence type="predicted"/>
<organism evidence="3">
    <name type="scientific">termite gut metagenome</name>
    <dbReference type="NCBI Taxonomy" id="433724"/>
    <lineage>
        <taxon>unclassified sequences</taxon>
        <taxon>metagenomes</taxon>
        <taxon>organismal metagenomes</taxon>
    </lineage>
</organism>
<evidence type="ECO:0000313" key="3">
    <source>
        <dbReference type="EMBL" id="KAA6347203.1"/>
    </source>
</evidence>
<feature type="domain" description="BACON" evidence="1">
    <location>
        <begin position="254"/>
        <end position="310"/>
    </location>
</feature>
<feature type="domain" description="BACON" evidence="1">
    <location>
        <begin position="452"/>
        <end position="504"/>
    </location>
</feature>
<name>A0A5J4SP96_9ZZZZ</name>
<dbReference type="PROSITE" id="PS51257">
    <property type="entry name" value="PROKAR_LIPOPROTEIN"/>
    <property type="match status" value="1"/>
</dbReference>
<dbReference type="Pfam" id="PF13004">
    <property type="entry name" value="BACON"/>
    <property type="match status" value="4"/>
</dbReference>
<protein>
    <recommendedName>
        <fullName evidence="1 2">BACON domain-containing protein</fullName>
    </recommendedName>
</protein>
<dbReference type="Pfam" id="PF19190">
    <property type="entry name" value="BACON_2"/>
    <property type="match status" value="1"/>
</dbReference>
<dbReference type="Gene3D" id="2.60.40.10">
    <property type="entry name" value="Immunoglobulins"/>
    <property type="match status" value="5"/>
</dbReference>
<dbReference type="AlphaFoldDB" id="A0A5J4SP96"/>
<dbReference type="InterPro" id="IPR024361">
    <property type="entry name" value="BACON"/>
</dbReference>
<accession>A0A5J4SP96</accession>
<dbReference type="CDD" id="cd14948">
    <property type="entry name" value="BACON"/>
    <property type="match status" value="2"/>
</dbReference>
<comment type="caution">
    <text evidence="3">The sequence shown here is derived from an EMBL/GenBank/DDBJ whole genome shotgun (WGS) entry which is preliminary data.</text>
</comment>
<gene>
    <name evidence="3" type="ORF">EZS27_005308</name>
</gene>
<feature type="domain" description="BACON" evidence="1">
    <location>
        <begin position="354"/>
        <end position="411"/>
    </location>
</feature>
<dbReference type="InterPro" id="IPR013783">
    <property type="entry name" value="Ig-like_fold"/>
</dbReference>
<evidence type="ECO:0000259" key="2">
    <source>
        <dbReference type="Pfam" id="PF19190"/>
    </source>
</evidence>
<evidence type="ECO:0000259" key="1">
    <source>
        <dbReference type="Pfam" id="PF13004"/>
    </source>
</evidence>
<dbReference type="Gene3D" id="2.160.20.110">
    <property type="match status" value="1"/>
</dbReference>
<feature type="domain" description="BACON" evidence="1">
    <location>
        <begin position="163"/>
        <end position="211"/>
    </location>
</feature>
<dbReference type="EMBL" id="SNRY01000103">
    <property type="protein sequence ID" value="KAA6347203.1"/>
    <property type="molecule type" value="Genomic_DNA"/>
</dbReference>